<accession>A0A2I2L3V5</accession>
<dbReference type="RefSeq" id="YP_009448499.1">
    <property type="nucleotide sequence ID" value="NC_036594.1"/>
</dbReference>
<evidence type="ECO:0000313" key="2">
    <source>
        <dbReference type="Proteomes" id="UP000236316"/>
    </source>
</evidence>
<dbReference type="EMBL" id="LT906555">
    <property type="protein sequence ID" value="SNW62197.1"/>
    <property type="molecule type" value="Genomic_DNA"/>
</dbReference>
<evidence type="ECO:0000313" key="1">
    <source>
        <dbReference type="EMBL" id="SNW62197.1"/>
    </source>
</evidence>
<dbReference type="Proteomes" id="UP000236316">
    <property type="component" value="Segment"/>
</dbReference>
<organism evidence="1">
    <name type="scientific">Orpheovirus IHUMI-LCC2</name>
    <dbReference type="NCBI Taxonomy" id="2023057"/>
    <lineage>
        <taxon>Viruses</taxon>
        <taxon>Varidnaviria</taxon>
        <taxon>Bamfordvirae</taxon>
        <taxon>Nucleocytoviricota</taxon>
        <taxon>Megaviricetes</taxon>
        <taxon>Pimascovirales</taxon>
        <taxon>Ocovirineae</taxon>
        <taxon>Orpheoviridae</taxon>
        <taxon>Alphaorpheovirus</taxon>
        <taxon>Alphaorpheovirus massiliense</taxon>
    </lineage>
</organism>
<name>A0A2I2L3V5_9VIRU</name>
<dbReference type="GeneID" id="35382065"/>
<keyword evidence="2" id="KW-1185">Reference proteome</keyword>
<sequence>MENTTSDIPNEILAIILGNGSYDSLLKYCYSSNKTLIDCNSNYIRNTIINKFLPLGLDYSQYSIEELLQLGKFNAMHCLDLYLYTNANDDILATEFFNSEAYKKGIINTYVLPFMKDDDYNIITMNNGDLDWLLDLPIDNLILLCGILYPIDSILDIMNYQNNILFNMFSRMFWTRRNKEDITDVLEKYINITINNDKISQLFSDSLENFIHFCVKFNREDIINYRIREIINQYLLKYNMDNDLMFIYNKFKDFDYIKMDDVVKEFMKIKSNGGIFSQLYSGYIVNGGVINETIHNVFSNINNIEFMKDWIVNSTSTSQLYGLVKQYLPSNLFDYSNIVSIINEGTLSSVRYMQLVTYVLGESYNDKIFTDALPNNTEGREDLYFIFDSDNVSAIKSMLNKYYPDHFITNTPNIGQFRRLVSIKNEIYKDRDINKTRKINDYDNFMHKLLFYNKLYYMLLYKDIKNITETIFNIKH</sequence>
<proteinExistence type="predicted"/>
<dbReference type="KEGG" id="vg:35382065"/>
<protein>
    <submittedName>
        <fullName evidence="1">Uncharacterized protein</fullName>
    </submittedName>
</protein>
<reference evidence="1" key="1">
    <citation type="submission" date="2017-08" db="EMBL/GenBank/DDBJ databases">
        <authorList>
            <consortium name="Urmite Genomes"/>
        </authorList>
    </citation>
    <scope>NUCLEOTIDE SEQUENCE [LARGE SCALE GENOMIC DNA]</scope>
    <source>
        <strain evidence="1">IHUMI-LCC2</strain>
    </source>
</reference>
<gene>
    <name evidence="1" type="ORF">ORPV_293</name>
</gene>